<evidence type="ECO:0000313" key="1">
    <source>
        <dbReference type="EMBL" id="KAG0585609.1"/>
    </source>
</evidence>
<organism evidence="1 2">
    <name type="scientific">Ceratodon purpureus</name>
    <name type="common">Fire moss</name>
    <name type="synonym">Dicranum purpureum</name>
    <dbReference type="NCBI Taxonomy" id="3225"/>
    <lineage>
        <taxon>Eukaryota</taxon>
        <taxon>Viridiplantae</taxon>
        <taxon>Streptophyta</taxon>
        <taxon>Embryophyta</taxon>
        <taxon>Bryophyta</taxon>
        <taxon>Bryophytina</taxon>
        <taxon>Bryopsida</taxon>
        <taxon>Dicranidae</taxon>
        <taxon>Pseudoditrichales</taxon>
        <taxon>Ditrichaceae</taxon>
        <taxon>Ceratodon</taxon>
    </lineage>
</organism>
<dbReference type="EMBL" id="CM026422">
    <property type="protein sequence ID" value="KAG0585609.1"/>
    <property type="molecule type" value="Genomic_DNA"/>
</dbReference>
<sequence length="307" mass="35023">MSGMRMMNVWWDRCSLKVSRSQEDDLLAGFANLLDQHLEVLDGEIAVDQELIARATPTTEEIASAPELNVAACKRDLRQLGADKHPSEVNEKRSKLNPSLDTRVEEFENKVDEECDWLWDNWDVERRREANVTPIDSMSFRFSLDRSRDCQLDPPLISSPDDPSLLSSKDPLCISNPVDLPFISNPEDLPCISSPEDVPFIANPEDLRCSSSAEDVPCISSAQEMIENSPLLLPVEEALKIKRKGGLFNEGQRKAVYLETVKYINHKRFPWKQILESLQNQRELDFGNVNPKQIRDCFGNINRKLNR</sequence>
<name>A0A8T0IRF7_CERPU</name>
<dbReference type="Proteomes" id="UP000822688">
    <property type="component" value="Chromosome 2"/>
</dbReference>
<keyword evidence="2" id="KW-1185">Reference proteome</keyword>
<proteinExistence type="predicted"/>
<comment type="caution">
    <text evidence="1">The sequence shown here is derived from an EMBL/GenBank/DDBJ whole genome shotgun (WGS) entry which is preliminary data.</text>
</comment>
<accession>A0A8T0IRF7</accession>
<evidence type="ECO:0000313" key="2">
    <source>
        <dbReference type="Proteomes" id="UP000822688"/>
    </source>
</evidence>
<dbReference type="AlphaFoldDB" id="A0A8T0IRF7"/>
<gene>
    <name evidence="1" type="ORF">KC19_2G024900</name>
</gene>
<protein>
    <submittedName>
        <fullName evidence="1">Uncharacterized protein</fullName>
    </submittedName>
</protein>
<reference evidence="1" key="1">
    <citation type="submission" date="2020-06" db="EMBL/GenBank/DDBJ databases">
        <title>WGS assembly of Ceratodon purpureus strain R40.</title>
        <authorList>
            <person name="Carey S.B."/>
            <person name="Jenkins J."/>
            <person name="Shu S."/>
            <person name="Lovell J.T."/>
            <person name="Sreedasyam A."/>
            <person name="Maumus F."/>
            <person name="Tiley G.P."/>
            <person name="Fernandez-Pozo N."/>
            <person name="Barry K."/>
            <person name="Chen C."/>
            <person name="Wang M."/>
            <person name="Lipzen A."/>
            <person name="Daum C."/>
            <person name="Saski C.A."/>
            <person name="Payton A.C."/>
            <person name="Mcbreen J.C."/>
            <person name="Conrad R.E."/>
            <person name="Kollar L.M."/>
            <person name="Olsson S."/>
            <person name="Huttunen S."/>
            <person name="Landis J.B."/>
            <person name="Wickett N.J."/>
            <person name="Johnson M.G."/>
            <person name="Rensing S.A."/>
            <person name="Grimwood J."/>
            <person name="Schmutz J."/>
            <person name="Mcdaniel S.F."/>
        </authorList>
    </citation>
    <scope>NUCLEOTIDE SEQUENCE</scope>
    <source>
        <strain evidence="1">R40</strain>
    </source>
</reference>